<evidence type="ECO:0000313" key="3">
    <source>
        <dbReference type="EMBL" id="OBS26158.1"/>
    </source>
</evidence>
<dbReference type="PROSITE" id="PS00463">
    <property type="entry name" value="ZN2_CY6_FUNGAL_1"/>
    <property type="match status" value="1"/>
</dbReference>
<dbReference type="Pfam" id="PF00172">
    <property type="entry name" value="Zn_clus"/>
    <property type="match status" value="1"/>
</dbReference>
<dbReference type="PANTHER" id="PTHR38111:SF11">
    <property type="entry name" value="TRANSCRIPTION FACTOR DOMAIN-CONTAINING PROTEIN-RELATED"/>
    <property type="match status" value="1"/>
</dbReference>
<dbReference type="PANTHER" id="PTHR38111">
    <property type="entry name" value="ZN(2)-C6 FUNGAL-TYPE DOMAIN-CONTAINING PROTEIN-RELATED"/>
    <property type="match status" value="1"/>
</dbReference>
<evidence type="ECO:0000259" key="2">
    <source>
        <dbReference type="PROSITE" id="PS50048"/>
    </source>
</evidence>
<evidence type="ECO:0000313" key="4">
    <source>
        <dbReference type="Proteomes" id="UP000091967"/>
    </source>
</evidence>
<dbReference type="OMA" id="GPGCTIL"/>
<accession>A0A1B8B098</accession>
<dbReference type="InterPro" id="IPR036864">
    <property type="entry name" value="Zn2-C6_fun-type_DNA-bd_sf"/>
</dbReference>
<dbReference type="SUPFAM" id="SSF57701">
    <property type="entry name" value="Zn2/Cys6 DNA-binding domain"/>
    <property type="match status" value="1"/>
</dbReference>
<proteinExistence type="predicted"/>
<protein>
    <recommendedName>
        <fullName evidence="2">Zn(2)-C6 fungal-type domain-containing protein</fullName>
    </recommendedName>
</protein>
<comment type="caution">
    <text evidence="3">The sequence shown here is derived from an EMBL/GenBank/DDBJ whole genome shotgun (WGS) entry which is preliminary data.</text>
</comment>
<keyword evidence="4" id="KW-1185">Reference proteome</keyword>
<dbReference type="STRING" id="36050.A0A1B8B098"/>
<dbReference type="InterPro" id="IPR001138">
    <property type="entry name" value="Zn2Cys6_DnaBD"/>
</dbReference>
<dbReference type="PROSITE" id="PS50048">
    <property type="entry name" value="ZN2_CY6_FUNGAL_2"/>
    <property type="match status" value="1"/>
</dbReference>
<dbReference type="GO" id="GO:0008270">
    <property type="term" value="F:zinc ion binding"/>
    <property type="evidence" value="ECO:0007669"/>
    <property type="project" value="InterPro"/>
</dbReference>
<organism evidence="3 4">
    <name type="scientific">Fusarium poae</name>
    <dbReference type="NCBI Taxonomy" id="36050"/>
    <lineage>
        <taxon>Eukaryota</taxon>
        <taxon>Fungi</taxon>
        <taxon>Dikarya</taxon>
        <taxon>Ascomycota</taxon>
        <taxon>Pezizomycotina</taxon>
        <taxon>Sordariomycetes</taxon>
        <taxon>Hypocreomycetidae</taxon>
        <taxon>Hypocreales</taxon>
        <taxon>Nectriaceae</taxon>
        <taxon>Fusarium</taxon>
    </lineage>
</organism>
<dbReference type="Proteomes" id="UP000091967">
    <property type="component" value="Unassembled WGS sequence"/>
</dbReference>
<feature type="domain" description="Zn(2)-C6 fungal-type" evidence="2">
    <location>
        <begin position="9"/>
        <end position="38"/>
    </location>
</feature>
<dbReference type="EMBL" id="LYXU01000001">
    <property type="protein sequence ID" value="OBS26158.1"/>
    <property type="molecule type" value="Genomic_DNA"/>
</dbReference>
<dbReference type="Gene3D" id="4.10.240.10">
    <property type="entry name" value="Zn(2)-C6 fungal-type DNA-binding domain"/>
    <property type="match status" value="1"/>
</dbReference>
<reference evidence="3 4" key="1">
    <citation type="submission" date="2016-06" db="EMBL/GenBank/DDBJ databases">
        <title>Living apart together: crosstalk between the core and supernumerary genomes in a fungal plant pathogen.</title>
        <authorList>
            <person name="Vanheule A."/>
            <person name="Audenaert K."/>
            <person name="Warris S."/>
            <person name="Van De Geest H."/>
            <person name="Schijlen E."/>
            <person name="Hofte M."/>
            <person name="De Saeger S."/>
            <person name="Haesaert G."/>
            <person name="Waalwijk C."/>
            <person name="Van Der Lee T."/>
        </authorList>
    </citation>
    <scope>NUCLEOTIDE SEQUENCE [LARGE SCALE GENOMIC DNA]</scope>
    <source>
        <strain evidence="3 4">2516</strain>
    </source>
</reference>
<dbReference type="CDD" id="cd00067">
    <property type="entry name" value="GAL4"/>
    <property type="match status" value="1"/>
</dbReference>
<evidence type="ECO:0000256" key="1">
    <source>
        <dbReference type="ARBA" id="ARBA00023242"/>
    </source>
</evidence>
<dbReference type="SMART" id="SM00066">
    <property type="entry name" value="GAL4"/>
    <property type="match status" value="1"/>
</dbReference>
<keyword evidence="1" id="KW-0539">Nucleus</keyword>
<dbReference type="InterPro" id="IPR053178">
    <property type="entry name" value="Osmoadaptation_assoc"/>
</dbReference>
<name>A0A1B8B098_FUSPO</name>
<gene>
    <name evidence="3" type="ORF">FPOA_00101</name>
</gene>
<dbReference type="GO" id="GO:0000981">
    <property type="term" value="F:DNA-binding transcription factor activity, RNA polymerase II-specific"/>
    <property type="evidence" value="ECO:0007669"/>
    <property type="project" value="InterPro"/>
</dbReference>
<sequence length="457" mass="51122">MAGVPTARGCDACRRQKKKCDQAKPKCSRCARLGTTCVGSGVKRFVFKSENQQAAKNASQAVVARKNNPAPAPVLSNEKTLISGNLVHILNLDDPAYDISIFGSFVVDLPRYVGSSKSLDAAIGAFVAGFDTLQNKTMSKVFALDRYVSAIKTERNDERPGTSQHEGQYVLDIFDCHLSRMAGTLFWNSVQKHSFDPSDLPFMQTILGAVVLESFNNQNIQLGPWYWQAMSLFSGGVRPLKSGDGMSFASLDLATIGEMSWFLREPEKYVYQIRSTYALLRAEQPRLQQIKKISVARARETCSTSQQRRLGIRFYSAIAAMLTMGIVLNRIIRIYDDDPALMEEAKRYVDDIIELGMEASCNRPIAAASIATPLTMALAAMEDYRYAEAEVLLLEYQTDFAGLHYFDDVERIRQQFENIDKRNRRTKELLLVNEQGMEESMTTIETETDAGPECTIL</sequence>
<dbReference type="AlphaFoldDB" id="A0A1B8B098"/>